<comment type="caution">
    <text evidence="5">The sequence shown here is derived from an EMBL/GenBank/DDBJ whole genome shotgun (WGS) entry which is preliminary data.</text>
</comment>
<dbReference type="PANTHER" id="PTHR22953">
    <property type="entry name" value="ACID PHOSPHATASE RELATED"/>
    <property type="match status" value="1"/>
</dbReference>
<evidence type="ECO:0000256" key="2">
    <source>
        <dbReference type="SAM" id="SignalP"/>
    </source>
</evidence>
<dbReference type="InterPro" id="IPR039331">
    <property type="entry name" value="PAPs-like"/>
</dbReference>
<dbReference type="EMBL" id="JAERRB010000001">
    <property type="protein sequence ID" value="MBL0739661.1"/>
    <property type="molecule type" value="Genomic_DNA"/>
</dbReference>
<evidence type="ECO:0000313" key="5">
    <source>
        <dbReference type="EMBL" id="MBL0739661.1"/>
    </source>
</evidence>
<dbReference type="RefSeq" id="WP_202006636.1">
    <property type="nucleotide sequence ID" value="NZ_JAERRB010000001.1"/>
</dbReference>
<dbReference type="InterPro" id="IPR015914">
    <property type="entry name" value="PAPs_N"/>
</dbReference>
<dbReference type="InterPro" id="IPR008963">
    <property type="entry name" value="Purple_acid_Pase-like_N"/>
</dbReference>
<proteinExistence type="predicted"/>
<feature type="chain" id="PRO_5045800297" evidence="2">
    <location>
        <begin position="21"/>
        <end position="589"/>
    </location>
</feature>
<reference evidence="5 6" key="1">
    <citation type="submission" date="2021-01" db="EMBL/GenBank/DDBJ databases">
        <title>Chryseolinea sp. Jin1 Genome sequencing and assembly.</title>
        <authorList>
            <person name="Kim I."/>
        </authorList>
    </citation>
    <scope>NUCLEOTIDE SEQUENCE [LARGE SCALE GENOMIC DNA]</scope>
    <source>
        <strain evidence="5 6">Jin1</strain>
    </source>
</reference>
<evidence type="ECO:0000259" key="3">
    <source>
        <dbReference type="Pfam" id="PF00149"/>
    </source>
</evidence>
<dbReference type="Gene3D" id="3.60.21.10">
    <property type="match status" value="1"/>
</dbReference>
<dbReference type="InterPro" id="IPR004843">
    <property type="entry name" value="Calcineurin-like_PHP"/>
</dbReference>
<accession>A0ABS1KJM6</accession>
<dbReference type="Pfam" id="PF00149">
    <property type="entry name" value="Metallophos"/>
    <property type="match status" value="1"/>
</dbReference>
<dbReference type="Proteomes" id="UP000613030">
    <property type="component" value="Unassembled WGS sequence"/>
</dbReference>
<dbReference type="SUPFAM" id="SSF56300">
    <property type="entry name" value="Metallo-dependent phosphatases"/>
    <property type="match status" value="1"/>
</dbReference>
<organism evidence="5 6">
    <name type="scientific">Chryseolinea lacunae</name>
    <dbReference type="NCBI Taxonomy" id="2801331"/>
    <lineage>
        <taxon>Bacteria</taxon>
        <taxon>Pseudomonadati</taxon>
        <taxon>Bacteroidota</taxon>
        <taxon>Cytophagia</taxon>
        <taxon>Cytophagales</taxon>
        <taxon>Fulvivirgaceae</taxon>
        <taxon>Chryseolinea</taxon>
    </lineage>
</organism>
<dbReference type="InterPro" id="IPR029052">
    <property type="entry name" value="Metallo-depent_PP-like"/>
</dbReference>
<gene>
    <name evidence="5" type="ORF">JI741_00465</name>
</gene>
<keyword evidence="1 2" id="KW-0732">Signal</keyword>
<feature type="domain" description="Calcineurin-like phosphoesterase" evidence="3">
    <location>
        <begin position="331"/>
        <end position="510"/>
    </location>
</feature>
<protein>
    <submittedName>
        <fullName evidence="5">Metallophosphoesterase family protein</fullName>
    </submittedName>
</protein>
<evidence type="ECO:0000259" key="4">
    <source>
        <dbReference type="Pfam" id="PF16656"/>
    </source>
</evidence>
<keyword evidence="6" id="KW-1185">Reference proteome</keyword>
<name>A0ABS1KJM6_9BACT</name>
<dbReference type="PANTHER" id="PTHR22953:SF153">
    <property type="entry name" value="PURPLE ACID PHOSPHATASE"/>
    <property type="match status" value="1"/>
</dbReference>
<dbReference type="Pfam" id="PF16656">
    <property type="entry name" value="Pur_ac_phosph_N"/>
    <property type="match status" value="1"/>
</dbReference>
<sequence length="589" mass="66717">MRFILIATLVSLCFVSCRQASKVPDRTVSQVMDTVITRLYAKVQESEFAKIDDAYIDKFLSDEEKQVLATRYQSFTVNVPVTVSLMRHQAQAVVPFWLESSGFVKTPMVVKNEEYTYDVWQKNFPAGSVNLGINGFDKHRPVYFISVAPQKKEDALAITDVYPGYPLDTLRVGAFTYHDWSGLTITEVPDALNGQALFTTVRGRAREAHVIDAFRKTAFPSSSSPDQIMLTWSGSPQTSIDVQWRTMPSVSGGEVQYWLEGTADTLVAKATMKQTQDRMLYNDRYSNHFTALITTLKPGSHYGYRVGSGDKGGWSDVRSFETEGEHVKDFTFVWFGDTHTFPDSGKLVSLADKENKDAAFYSIAGDIVSTGLNRDDWDHLYGNSHDVFSRKPLMPVPGNHDRQDGMGAQLYYDLFSLPKNAPKGVDEESSYSFEYGNALFIMIDATQDVEDHTPWIEETLAKTKATWKFVMFHFPPYNFEEPYPDIQAAWVPLFDKYHVDMVMGGHVHYYMRSRPMAAGKVVDGFDKGTVYAISISIPYRHDAIAAEPYAVKQYNGEYFYQRVEIHGNKLVYKSVNSEGVVKDEFVIQK</sequence>
<dbReference type="Gene3D" id="2.60.40.380">
    <property type="entry name" value="Purple acid phosphatase-like, N-terminal"/>
    <property type="match status" value="1"/>
</dbReference>
<dbReference type="SUPFAM" id="SSF49363">
    <property type="entry name" value="Purple acid phosphatase, N-terminal domain"/>
    <property type="match status" value="1"/>
</dbReference>
<feature type="signal peptide" evidence="2">
    <location>
        <begin position="1"/>
        <end position="20"/>
    </location>
</feature>
<evidence type="ECO:0000256" key="1">
    <source>
        <dbReference type="ARBA" id="ARBA00022729"/>
    </source>
</evidence>
<feature type="domain" description="Purple acid phosphatase N-terminal" evidence="4">
    <location>
        <begin position="225"/>
        <end position="322"/>
    </location>
</feature>
<evidence type="ECO:0000313" key="6">
    <source>
        <dbReference type="Proteomes" id="UP000613030"/>
    </source>
</evidence>